<dbReference type="GO" id="GO:0006511">
    <property type="term" value="P:ubiquitin-dependent protein catabolic process"/>
    <property type="evidence" value="ECO:0007669"/>
    <property type="project" value="InterPro"/>
</dbReference>
<dbReference type="PATRIC" id="fig|1051646.9.peg.1245"/>
<dbReference type="KEGG" id="vtu:IX91_06350"/>
<proteinExistence type="predicted"/>
<evidence type="ECO:0000256" key="2">
    <source>
        <dbReference type="SAM" id="MobiDB-lite"/>
    </source>
</evidence>
<dbReference type="InterPro" id="IPR013783">
    <property type="entry name" value="Ig-like_fold"/>
</dbReference>
<dbReference type="Gene3D" id="2.60.40.10">
    <property type="entry name" value="Immunoglobulins"/>
    <property type="match status" value="11"/>
</dbReference>
<dbReference type="Gene3D" id="2.60.40.60">
    <property type="entry name" value="Cadherins"/>
    <property type="match status" value="1"/>
</dbReference>
<dbReference type="HOGENOM" id="CLU_229800_0_0_6"/>
<dbReference type="InterPro" id="IPR018511">
    <property type="entry name" value="Hemolysin-typ_Ca-bd_CS"/>
</dbReference>
<dbReference type="SUPFAM" id="SSF51120">
    <property type="entry name" value="beta-Roll"/>
    <property type="match status" value="1"/>
</dbReference>
<dbReference type="InterPro" id="IPR019960">
    <property type="entry name" value="T1SS_VCA0849"/>
</dbReference>
<feature type="domain" description="VWFA" evidence="3">
    <location>
        <begin position="1924"/>
        <end position="2159"/>
    </location>
</feature>
<dbReference type="Gene3D" id="3.40.50.410">
    <property type="entry name" value="von Willebrand factor, type A domain"/>
    <property type="match status" value="1"/>
</dbReference>
<dbReference type="GO" id="GO:0005509">
    <property type="term" value="F:calcium ion binding"/>
    <property type="evidence" value="ECO:0007669"/>
    <property type="project" value="InterPro"/>
</dbReference>
<dbReference type="InterPro" id="IPR000426">
    <property type="entry name" value="Proteasome_asu_N"/>
</dbReference>
<evidence type="ECO:0000259" key="4">
    <source>
        <dbReference type="PROSITE" id="PS50268"/>
    </source>
</evidence>
<dbReference type="SUPFAM" id="SSF53300">
    <property type="entry name" value="vWA-like"/>
    <property type="match status" value="1"/>
</dbReference>
<dbReference type="Pfam" id="PF00028">
    <property type="entry name" value="Cadherin"/>
    <property type="match status" value="1"/>
</dbReference>
<dbReference type="Pfam" id="PF00353">
    <property type="entry name" value="HemolysinCabind"/>
    <property type="match status" value="1"/>
</dbReference>
<dbReference type="PROSITE" id="PS50234">
    <property type="entry name" value="VWFA"/>
    <property type="match status" value="1"/>
</dbReference>
<evidence type="ECO:0000313" key="5">
    <source>
        <dbReference type="EMBL" id="AIW13819.1"/>
    </source>
</evidence>
<protein>
    <recommendedName>
        <fullName evidence="7">Cadherin domain-containing protein</fullName>
    </recommendedName>
</protein>
<feature type="compositionally biased region" description="Polar residues" evidence="2">
    <location>
        <begin position="507"/>
        <end position="523"/>
    </location>
</feature>
<dbReference type="Pfam" id="PF17803">
    <property type="entry name" value="Cadherin_4"/>
    <property type="match status" value="7"/>
</dbReference>
<gene>
    <name evidence="5" type="ORF">IX91_06350</name>
</gene>
<dbReference type="RefSeq" id="WP_038550378.1">
    <property type="nucleotide sequence ID" value="NZ_CP009354.1"/>
</dbReference>
<dbReference type="SUPFAM" id="SSF49313">
    <property type="entry name" value="Cadherin-like"/>
    <property type="match status" value="1"/>
</dbReference>
<dbReference type="NCBIfam" id="TIGR01965">
    <property type="entry name" value="VCBS_repeat"/>
    <property type="match status" value="11"/>
</dbReference>
<dbReference type="PRINTS" id="PR00313">
    <property type="entry name" value="CABNDNGRPT"/>
</dbReference>
<dbReference type="InterPro" id="IPR011049">
    <property type="entry name" value="Serralysin-like_metalloprot_C"/>
</dbReference>
<organism evidence="5 6">
    <name type="scientific">Vibrio tubiashii ATCC 19109</name>
    <dbReference type="NCBI Taxonomy" id="1051646"/>
    <lineage>
        <taxon>Bacteria</taxon>
        <taxon>Pseudomonadati</taxon>
        <taxon>Pseudomonadota</taxon>
        <taxon>Gammaproteobacteria</taxon>
        <taxon>Vibrionales</taxon>
        <taxon>Vibrionaceae</taxon>
        <taxon>Vibrio</taxon>
        <taxon>Vibrio oreintalis group</taxon>
    </lineage>
</organism>
<dbReference type="Proteomes" id="UP000030071">
    <property type="component" value="Chromosome 1"/>
</dbReference>
<keyword evidence="1" id="KW-0106">Calcium</keyword>
<evidence type="ECO:0000259" key="3">
    <source>
        <dbReference type="PROSITE" id="PS50234"/>
    </source>
</evidence>
<dbReference type="STRING" id="1051646.IX91_06350"/>
<dbReference type="InterPro" id="IPR040853">
    <property type="entry name" value="RapA2_cadherin-like"/>
</dbReference>
<dbReference type="SMART" id="SM00948">
    <property type="entry name" value="Proteasome_A_N"/>
    <property type="match status" value="10"/>
</dbReference>
<dbReference type="SMART" id="SM00327">
    <property type="entry name" value="VWA"/>
    <property type="match status" value="1"/>
</dbReference>
<dbReference type="PROSITE" id="PS50268">
    <property type="entry name" value="CADHERIN_2"/>
    <property type="match status" value="1"/>
</dbReference>
<dbReference type="CDD" id="cd11304">
    <property type="entry name" value="Cadherin_repeat"/>
    <property type="match status" value="1"/>
</dbReference>
<dbReference type="InterPro" id="IPR010221">
    <property type="entry name" value="VCBS_dom"/>
</dbReference>
<dbReference type="GeneID" id="30329251"/>
<dbReference type="GO" id="GO:0016020">
    <property type="term" value="C:membrane"/>
    <property type="evidence" value="ECO:0007669"/>
    <property type="project" value="InterPro"/>
</dbReference>
<name>A0A0A0SHY4_9VIBR</name>
<feature type="region of interest" description="Disordered" evidence="2">
    <location>
        <begin position="504"/>
        <end position="525"/>
    </location>
</feature>
<dbReference type="PROSITE" id="PS00330">
    <property type="entry name" value="HEMOLYSIN_CALCIUM"/>
    <property type="match status" value="2"/>
</dbReference>
<dbReference type="Pfam" id="PF17963">
    <property type="entry name" value="Big_9"/>
    <property type="match status" value="1"/>
</dbReference>
<dbReference type="InterPro" id="IPR015919">
    <property type="entry name" value="Cadherin-like_sf"/>
</dbReference>
<reference evidence="5 6" key="1">
    <citation type="submission" date="2014-08" db="EMBL/GenBank/DDBJ databases">
        <title>First Complete Genome Sequence of the Shellfish Pathogen Vibrio tubiashii.</title>
        <authorList>
            <person name="Richards G.P."/>
            <person name="Needleman D.S."/>
            <person name="Watson M.A."/>
            <person name="Bono J.L."/>
        </authorList>
    </citation>
    <scope>NUCLEOTIDE SEQUENCE [LARGE SCALE GENOMIC DNA]</scope>
    <source>
        <strain evidence="5 6">ATCC 19109</strain>
    </source>
</reference>
<feature type="domain" description="Cadherin" evidence="4">
    <location>
        <begin position="1381"/>
        <end position="1479"/>
    </location>
</feature>
<dbReference type="InterPro" id="IPR036465">
    <property type="entry name" value="vWFA_dom_sf"/>
</dbReference>
<evidence type="ECO:0000313" key="6">
    <source>
        <dbReference type="Proteomes" id="UP000030071"/>
    </source>
</evidence>
<dbReference type="InterPro" id="IPR002126">
    <property type="entry name" value="Cadherin-like_dom"/>
</dbReference>
<dbReference type="InterPro" id="IPR002035">
    <property type="entry name" value="VWF_A"/>
</dbReference>
<dbReference type="SMART" id="SM00112">
    <property type="entry name" value="CA"/>
    <property type="match status" value="1"/>
</dbReference>
<sequence length="2451" mass="261557">MVGQFKLITETYVVIGLDGRIKIVDSMDEILSGEVIIDTLENEIQPEQIYVLNELGHPQPEPDAAKQVAQLLEALENGVDPSELGDEFATAAGGAGGSSLTESGTIERIGAEVLASTYFETAGFSSEQSTTLFNLFRNSQTDIAQIRAIIAGDDSGSVQEDTVLETSGQLSISDSNTGEAFFQPQTNVQDGNWGSFSVDVNGNWSYQLNNDHPDVQALNTDSEPVTRILTVTSVDGTTHQVEITITGTNDAAQISGDNKGAVTEGDGNVILEDKGTLTSVDVDGNNANDTFKTEVTPNNHSSEGAPLGSLTITEGGEWTYNVDNSKVEYLGEGQTRIETFTVYSQDGTPHQVEITITGTNDAAQISGDDKGAVTEGDGNVILEDKGTLTSVDVDGNNANDTFKTEVTPNNHPSEGAPLGNLTITEGGEWTYNVDNSKVEYLGEGQTRIETFTVYSQDGTPHQVEITITGTNDAAQISGDDKGAVTEGDGNVNLEDKGTLTSVDVDGNNANDTFKTDVTPTTHPSEGVPLGSLTITQGGEWTYNVDNSKVEYLGEGQTRIETFTVYSQDGTPHQVEITITGTNDAAQISGDDKGAVTEGDGNVILEDKGTLTSVDVDGNNANDTFKTEVTPNNHPSEGAPLGGLTITEGGEWTYNVDNSKVEYLGEGQTRVETFTVYSQDGTPHQVEITITGTNDAAQISGDDKGAVTEGGGNVILEDKGTLTSVDVDGNNANDTFKTEVTPTTHPSEGAPLGSLTITEGGEWTYNVDNSKVEYLGEGQTRVETFTVYSQDGTPHQVEITITGTNDAAQISGDDKGAVTEGDGNVILEDKGTLTSVDVDGNNANDTFKTEVTPNNHPSEGAPLGGLTITEGGEWTYNVDNSKVEYLGEGQTRVETFTVYSQDGTPHQVEITITGTNDAAQISGDDKGAVTEGDGNVVLEDKGTLTSVDVDGNNANDTFKTDVTAVNHPSEGAPLGSLTITDGGEWTYNVDNSKVEYLGEGQTRIETFTVYSQDGTPHQVEITITGTNDAAQISGDDKGAVTEGDGNVVLEDKGTLTSVDVDGNNANDTFKTDVTPTTHPSEGAPLGSLTITEGGEWTYNVDNSKVEYLGEGQTRIETFTVYSQDGTPHQVEITISGTNDAAQISGDDKGAVTEGDGNVILEDKGTLTSVDVDGNNANDTFKTDVTPTTHPSEGAPLGSLTITEGGEWTYNVDNSKVEYLGEGQTRVETFTVYSQDGTPHQVEITITGTNDAAQISGDDKGAVTEGDGNVILEDKGTLTSVDVDGNNANDTFKTEVTPNNHPSEGAPLGSLTITEGGEWTYNVDNSKVEYLGEGQTRVETFTVYSQDGTPHQVEITITGTNDAPEFISGSNDSHGRDSQGNIDADSYQFSVDENTPTGVIGKVEAFDIDQNSQVTYHLTNHTDLFEINTATGEISVKNGVTFDHETIDSYQLVVEARDQFNGKDTAQVKVLINDLNEAPIAEDDKGIETTTKTLDQNNWDDSADISVDYYVIDTTTGNKVADASKSDYTGDGDHKYGVSSSLDKGSDRVQDGQIGYDDVTGQSEAMRFSFANGQVSNHAEVEVKNLWTDTKNGSWEPGIERGVWKAYYKGELVATGVFEGTRGGSQVVSIDADGRYFDSIEMSTISYKDGVVDPKGSEYFVTQVSADLTTFDDSYQTSGSGTLELDVLANDHDPDGDDLTIVDYPKEDFLTLKDGKLVFDAAKYLESLPANERIIKTGEVKEYTFKYTIEDEDGLKDTAEVTVSVMGEPMSLNDAHAELNESELGLETGAHAEGDLVADLGSATDAEYHFEVDQHLSGFTSGGKPVSFEVSADQTTLTGYTGAGSDRVKVLEATIDVNTGHYSVVQHSALDHAEQGADKIDISAKVEVNAGGQSESAILHLDVTDSVPSSNSAHHVINDVALQSNTVVIALDASQSMSNQVLDADGHWVTRWELARDSITAMFEKYQDVGDVQFKIAAHSGLPDGQISGWLSSVGDIRQFFFDVQPSAWTPYSQAIDQVHEVLTDPTSQSLLNSTNTQLYFISDGVTTDFGGWTNQSGGYETKARESLMKWSSEDDFSSPERYQQVRDGLVKPTTAEEKMILENAMEKSIETSGQTIDNIWSVGIGAGADLKYLEPIATDKGSAIVVVDDAQIEELLIKTVSGQLQSDLITHHGGEEQWVDTIVVEGDTYHFDKLTGEVTKSVAGHIETVSESPLVKIDTSHGHLTVNFENGRYDYKANNVDGHQQDKFIARVVDADGDVAESQITIDVQDTSQPDSSRNIVQGDSQANTLNGTDGNDALVGYDGADTLNGGAGDDILIGGLDNDVLLGGLGSDILTGGAGNDVFAFSSESLNMTADQDIIKDFHLNEDKLDFTDVLAPLGDEDKDMENLLNHLTASFDADKETLNIDLTADDGKSVSIALEQFDMSGLDLSVSASSHEIVEQLFQHQAFKVD</sequence>
<accession>A0A0A0SHY4</accession>
<dbReference type="Gene3D" id="2.150.10.10">
    <property type="entry name" value="Serralysin-like metalloprotease, C-terminal"/>
    <property type="match status" value="1"/>
</dbReference>
<dbReference type="NCBIfam" id="TIGR03661">
    <property type="entry name" value="T1SS_VCA0849"/>
    <property type="match status" value="1"/>
</dbReference>
<evidence type="ECO:0000256" key="1">
    <source>
        <dbReference type="ARBA" id="ARBA00022837"/>
    </source>
</evidence>
<feature type="region of interest" description="Disordered" evidence="2">
    <location>
        <begin position="1519"/>
        <end position="1543"/>
    </location>
</feature>
<dbReference type="GO" id="GO:0019773">
    <property type="term" value="C:proteasome core complex, alpha-subunit complex"/>
    <property type="evidence" value="ECO:0007669"/>
    <property type="project" value="InterPro"/>
</dbReference>
<dbReference type="eggNOG" id="COG2304">
    <property type="taxonomic scope" value="Bacteria"/>
</dbReference>
<dbReference type="EMBL" id="CP009354">
    <property type="protein sequence ID" value="AIW13819.1"/>
    <property type="molecule type" value="Genomic_DNA"/>
</dbReference>
<dbReference type="InterPro" id="IPR001343">
    <property type="entry name" value="Hemolysn_Ca-bd"/>
</dbReference>
<dbReference type="GO" id="GO:0007156">
    <property type="term" value="P:homophilic cell adhesion via plasma membrane adhesion molecules"/>
    <property type="evidence" value="ECO:0007669"/>
    <property type="project" value="InterPro"/>
</dbReference>
<evidence type="ECO:0008006" key="7">
    <source>
        <dbReference type="Google" id="ProtNLM"/>
    </source>
</evidence>